<organism evidence="1 2">
    <name type="scientific">Roseinatronobacter ekhonensis</name>
    <dbReference type="NCBI Taxonomy" id="254356"/>
    <lineage>
        <taxon>Bacteria</taxon>
        <taxon>Pseudomonadati</taxon>
        <taxon>Pseudomonadota</taxon>
        <taxon>Alphaproteobacteria</taxon>
        <taxon>Rhodobacterales</taxon>
        <taxon>Paracoccaceae</taxon>
        <taxon>Roseinatronobacter</taxon>
    </lineage>
</organism>
<evidence type="ECO:0000313" key="2">
    <source>
        <dbReference type="Proteomes" id="UP000272908"/>
    </source>
</evidence>
<dbReference type="InterPro" id="IPR021866">
    <property type="entry name" value="SpoIIAA-like"/>
</dbReference>
<evidence type="ECO:0000313" key="1">
    <source>
        <dbReference type="EMBL" id="SUZ30376.1"/>
    </source>
</evidence>
<dbReference type="InterPro" id="IPR036513">
    <property type="entry name" value="STAS_dom_sf"/>
</dbReference>
<dbReference type="OrthoDB" id="9811577at2"/>
<keyword evidence="2" id="KW-1185">Reference proteome</keyword>
<evidence type="ECO:0008006" key="3">
    <source>
        <dbReference type="Google" id="ProtNLM"/>
    </source>
</evidence>
<gene>
    <name evidence="1" type="ORF">ROE7235_00096</name>
</gene>
<sequence length="120" mass="13510">MTIEYREDDATRVAEIIVHGKITMDDYTAAVEPMQAFIDRHGKVKFIEVIESFQGFDPSMLWPGIKFDWQNIPKISHVAVVSDLGWIGPMSKAAGAVIHSQVRFFGMEDLDAARDWIALA</sequence>
<protein>
    <recommendedName>
        <fullName evidence="3">STAS/SEC14 domain-containing protein</fullName>
    </recommendedName>
</protein>
<proteinExistence type="predicted"/>
<dbReference type="InterPro" id="IPR038396">
    <property type="entry name" value="SpoIIAA-like_sf"/>
</dbReference>
<dbReference type="SUPFAM" id="SSF52091">
    <property type="entry name" value="SpoIIaa-like"/>
    <property type="match status" value="1"/>
</dbReference>
<name>A0A3B0MQZ0_9RHOB</name>
<dbReference type="Proteomes" id="UP000272908">
    <property type="component" value="Unassembled WGS sequence"/>
</dbReference>
<dbReference type="EMBL" id="UIHC01000001">
    <property type="protein sequence ID" value="SUZ30376.1"/>
    <property type="molecule type" value="Genomic_DNA"/>
</dbReference>
<dbReference type="RefSeq" id="WP_121092690.1">
    <property type="nucleotide sequence ID" value="NZ_UIHC01000001.1"/>
</dbReference>
<reference evidence="2" key="1">
    <citation type="submission" date="2018-08" db="EMBL/GenBank/DDBJ databases">
        <authorList>
            <person name="Rodrigo-Torres L."/>
            <person name="Arahal R. D."/>
            <person name="Lucena T."/>
        </authorList>
    </citation>
    <scope>NUCLEOTIDE SEQUENCE [LARGE SCALE GENOMIC DNA]</scope>
    <source>
        <strain evidence="2">CECT 7235</strain>
    </source>
</reference>
<dbReference type="Pfam" id="PF11964">
    <property type="entry name" value="SpoIIAA-like"/>
    <property type="match status" value="1"/>
</dbReference>
<accession>A0A3B0MQZ0</accession>
<dbReference type="Gene3D" id="3.40.50.10600">
    <property type="entry name" value="SpoIIaa-like domains"/>
    <property type="match status" value="1"/>
</dbReference>
<dbReference type="AlphaFoldDB" id="A0A3B0MQZ0"/>